<evidence type="ECO:0000256" key="2">
    <source>
        <dbReference type="ARBA" id="ARBA00023329"/>
    </source>
</evidence>
<dbReference type="InterPro" id="IPR040032">
    <property type="entry name" value="DENND1A/B/C"/>
</dbReference>
<proteinExistence type="predicted"/>
<feature type="compositionally biased region" description="Basic and acidic residues" evidence="3">
    <location>
        <begin position="507"/>
        <end position="523"/>
    </location>
</feature>
<feature type="compositionally biased region" description="Polar residues" evidence="3">
    <location>
        <begin position="695"/>
        <end position="705"/>
    </location>
</feature>
<dbReference type="Proteomes" id="UP000594262">
    <property type="component" value="Unplaced"/>
</dbReference>
<name>A0A7M5WU55_9CNID</name>
<reference evidence="5" key="1">
    <citation type="submission" date="2021-01" db="UniProtKB">
        <authorList>
            <consortium name="EnsemblMetazoa"/>
        </authorList>
    </citation>
    <scope>IDENTIFICATION</scope>
</reference>
<dbReference type="AlphaFoldDB" id="A0A7M5WU55"/>
<protein>
    <recommendedName>
        <fullName evidence="4">UDENN domain-containing protein</fullName>
    </recommendedName>
</protein>
<dbReference type="GeneID" id="136800979"/>
<dbReference type="SMART" id="SM00801">
    <property type="entry name" value="dDENN"/>
    <property type="match status" value="1"/>
</dbReference>
<organism evidence="5 6">
    <name type="scientific">Clytia hemisphaerica</name>
    <dbReference type="NCBI Taxonomy" id="252671"/>
    <lineage>
        <taxon>Eukaryota</taxon>
        <taxon>Metazoa</taxon>
        <taxon>Cnidaria</taxon>
        <taxon>Hydrozoa</taxon>
        <taxon>Hydroidolina</taxon>
        <taxon>Leptothecata</taxon>
        <taxon>Obeliida</taxon>
        <taxon>Clytiidae</taxon>
        <taxon>Clytia</taxon>
    </lineage>
</organism>
<dbReference type="Pfam" id="PF03456">
    <property type="entry name" value="uDENN"/>
    <property type="match status" value="1"/>
</dbReference>
<sequence>MVDSRLKNDPSSLFHCFIEIDASESFQDPKIVLQYPDDFSEKELILKQVPGFCFPCEVKNDGVEYSTVVLTDLESKFRFGFCRYPAKSTRCLCIVSYLPWFKTFYTVLDRLSQIENNNEEKEKDFCVFLETLNKEMIPDPGSQMFMKFKEKTYTFVAPDTTKLPTIPDNRNLTKYYAKTAPENMVHMFVSMLFERRIIVTSEKLSVLTAIVHGSVSLLYPMQWQHIFVPVLPSHLIDYCCAPMPFLIGVHSSLMPKVRQMPMNEVVILNADTNEMEVPDDELESCFPKSIITKLVKRLSRTDRASQDYVSSLFLEALADLIGGYRDALKFVDSPDGGKVIFDDEMFLNSRKPHRKPFLESMLALQSFRQLIAGRLDLINDGVGFVDIFEKAIIKRNNDAASETKLDAFKDKMKTSKNKVKKGGGALKKSVEGKYSHLKGIASEIEVKEEMKDIKKKLTDKMKKRKKEKAERKKETDSVDQVATVKRNNSMPMKNNNKILHAPQRHQTVSDRHSLYASLPRKDVTSPGKAPPPRPPRPKNAHLSPGGVVNKEECHSVELPRKTLGVDSTSSTTLPQSNSEGNIVDLMEMSSSSASSSLSSFSSCSLARSLDSLDSSGGFLNPAFKDPASTTSHHQLHEPEGTSEHLIFETESADSSPKITGANLKRGKPIQRNNTPPSVKPARPAPPQRPPRPASKIQQSPTSSPALAQNRLEKHDEAFIETSESQDRKSMLLPNSPFYTPSQDLLGLDQSLFHEIGSSLSEDTRARLAIDSQNQTQQQQQQPASTQSNPSNPFVAPTSSDRSLSPTNPFAPSSNTLTSNISSTTVRDTREIDLVFDENTDSGGLHRSPVLTRATSFPLRNSTEISADRGDSRGSSADVSSEFDPFASCFEDAKKDFQLSDKSSIASEEDIPRHFTVI</sequence>
<accession>A0A7M5WU55</accession>
<comment type="subcellular location">
    <subcellularLocation>
        <location evidence="1">Cytoplasmic vesicle</location>
        <location evidence="1">Clathrin-coated vesicle</location>
    </subcellularLocation>
</comment>
<dbReference type="PANTHER" id="PTHR13196:SF14">
    <property type="entry name" value="UDENN DOMAIN-CONTAINING PROTEIN"/>
    <property type="match status" value="1"/>
</dbReference>
<dbReference type="GO" id="GO:0006897">
    <property type="term" value="P:endocytosis"/>
    <property type="evidence" value="ECO:0007669"/>
    <property type="project" value="TreeGrafter"/>
</dbReference>
<feature type="region of interest" description="Disordered" evidence="3">
    <location>
        <begin position="457"/>
        <end position="580"/>
    </location>
</feature>
<dbReference type="InterPro" id="IPR037516">
    <property type="entry name" value="Tripartite_DENN"/>
</dbReference>
<dbReference type="InterPro" id="IPR043153">
    <property type="entry name" value="DENN_C"/>
</dbReference>
<feature type="compositionally biased region" description="Polar residues" evidence="3">
    <location>
        <begin position="796"/>
        <end position="811"/>
    </location>
</feature>
<dbReference type="GO" id="GO:1901981">
    <property type="term" value="F:phosphatidylinositol phosphate binding"/>
    <property type="evidence" value="ECO:0007669"/>
    <property type="project" value="TreeGrafter"/>
</dbReference>
<dbReference type="Pfam" id="PF02141">
    <property type="entry name" value="DENN"/>
    <property type="match status" value="1"/>
</dbReference>
<feature type="compositionally biased region" description="Polar residues" evidence="3">
    <location>
        <begin position="485"/>
        <end position="497"/>
    </location>
</feature>
<dbReference type="GO" id="GO:0005085">
    <property type="term" value="F:guanyl-nucleotide exchange factor activity"/>
    <property type="evidence" value="ECO:0007669"/>
    <property type="project" value="InterPro"/>
</dbReference>
<feature type="compositionally biased region" description="Basic and acidic residues" evidence="3">
    <location>
        <begin position="549"/>
        <end position="560"/>
    </location>
</feature>
<dbReference type="OrthoDB" id="206724at2759"/>
<dbReference type="RefSeq" id="XP_066913691.1">
    <property type="nucleotide sequence ID" value="XM_067057590.1"/>
</dbReference>
<feature type="compositionally biased region" description="Low complexity" evidence="3">
    <location>
        <begin position="771"/>
        <end position="792"/>
    </location>
</feature>
<dbReference type="EnsemblMetazoa" id="CLYHEMT013100.1">
    <property type="protein sequence ID" value="CLYHEMP013100.1"/>
    <property type="gene ID" value="CLYHEMG013100"/>
</dbReference>
<feature type="domain" description="UDENN" evidence="4">
    <location>
        <begin position="13"/>
        <end position="381"/>
    </location>
</feature>
<dbReference type="GO" id="GO:0032456">
    <property type="term" value="P:endocytic recycling"/>
    <property type="evidence" value="ECO:0007669"/>
    <property type="project" value="TreeGrafter"/>
</dbReference>
<evidence type="ECO:0000313" key="5">
    <source>
        <dbReference type="EnsemblMetazoa" id="CLYHEMP013100.1"/>
    </source>
</evidence>
<dbReference type="InterPro" id="IPR001194">
    <property type="entry name" value="cDENN_dom"/>
</dbReference>
<evidence type="ECO:0000313" key="6">
    <source>
        <dbReference type="Proteomes" id="UP000594262"/>
    </source>
</evidence>
<dbReference type="InterPro" id="IPR005113">
    <property type="entry name" value="uDENN_dom"/>
</dbReference>
<keyword evidence="2" id="KW-0968">Cytoplasmic vesicle</keyword>
<feature type="compositionally biased region" description="Low complexity" evidence="3">
    <location>
        <begin position="812"/>
        <end position="823"/>
    </location>
</feature>
<evidence type="ECO:0000256" key="3">
    <source>
        <dbReference type="SAM" id="MobiDB-lite"/>
    </source>
</evidence>
<evidence type="ECO:0000259" key="4">
    <source>
        <dbReference type="PROSITE" id="PS50211"/>
    </source>
</evidence>
<feature type="compositionally biased region" description="Basic and acidic residues" evidence="3">
    <location>
        <begin position="467"/>
        <end position="476"/>
    </location>
</feature>
<dbReference type="Gene3D" id="6.10.140.1000">
    <property type="match status" value="1"/>
</dbReference>
<feature type="compositionally biased region" description="Pro residues" evidence="3">
    <location>
        <begin position="682"/>
        <end position="692"/>
    </location>
</feature>
<dbReference type="GO" id="GO:0005829">
    <property type="term" value="C:cytosol"/>
    <property type="evidence" value="ECO:0007669"/>
    <property type="project" value="TreeGrafter"/>
</dbReference>
<feature type="compositionally biased region" description="Polar residues" evidence="3">
    <location>
        <begin position="565"/>
        <end position="580"/>
    </location>
</feature>
<keyword evidence="6" id="KW-1185">Reference proteome</keyword>
<dbReference type="GO" id="GO:0030136">
    <property type="term" value="C:clathrin-coated vesicle"/>
    <property type="evidence" value="ECO:0007669"/>
    <property type="project" value="UniProtKB-SubCell"/>
</dbReference>
<dbReference type="Gene3D" id="3.40.50.11500">
    <property type="match status" value="1"/>
</dbReference>
<dbReference type="SMART" id="SM00799">
    <property type="entry name" value="DENN"/>
    <property type="match status" value="1"/>
</dbReference>
<dbReference type="SMART" id="SM00800">
    <property type="entry name" value="uDENN"/>
    <property type="match status" value="1"/>
</dbReference>
<dbReference type="FunFam" id="3.40.50.11500:FF:000004">
    <property type="entry name" value="DENN domain-containing protein 2C isoform X1"/>
    <property type="match status" value="1"/>
</dbReference>
<dbReference type="Gene3D" id="3.30.450.200">
    <property type="match status" value="1"/>
</dbReference>
<evidence type="ECO:0000256" key="1">
    <source>
        <dbReference type="ARBA" id="ARBA00004132"/>
    </source>
</evidence>
<dbReference type="PROSITE" id="PS50211">
    <property type="entry name" value="DENN"/>
    <property type="match status" value="1"/>
</dbReference>
<feature type="region of interest" description="Disordered" evidence="3">
    <location>
        <begin position="649"/>
        <end position="705"/>
    </location>
</feature>
<feature type="region of interest" description="Disordered" evidence="3">
    <location>
        <begin position="771"/>
        <end position="823"/>
    </location>
</feature>
<dbReference type="InterPro" id="IPR005112">
    <property type="entry name" value="dDENN_dom"/>
</dbReference>
<dbReference type="FunFam" id="3.30.450.200:FF:000003">
    <property type="entry name" value="DENN domain containing 1A"/>
    <property type="match status" value="1"/>
</dbReference>
<dbReference type="PANTHER" id="PTHR13196">
    <property type="entry name" value="DENN DOMAIN-CONTAINING"/>
    <property type="match status" value="1"/>
</dbReference>